<keyword evidence="2" id="KW-1133">Transmembrane helix</keyword>
<feature type="transmembrane region" description="Helical" evidence="2">
    <location>
        <begin position="36"/>
        <end position="58"/>
    </location>
</feature>
<proteinExistence type="predicted"/>
<feature type="transmembrane region" description="Helical" evidence="2">
    <location>
        <begin position="6"/>
        <end position="24"/>
    </location>
</feature>
<evidence type="ECO:0000313" key="4">
    <source>
        <dbReference type="Proteomes" id="UP000673394"/>
    </source>
</evidence>
<keyword evidence="2" id="KW-0812">Transmembrane</keyword>
<comment type="caution">
    <text evidence="3">The sequence shown here is derived from an EMBL/GenBank/DDBJ whole genome shotgun (WGS) entry which is preliminary data.</text>
</comment>
<gene>
    <name evidence="3" type="ORF">I8J30_21120</name>
</gene>
<dbReference type="RefSeq" id="WP_210661473.1">
    <property type="nucleotide sequence ID" value="NZ_JAGKSP010000009.1"/>
</dbReference>
<dbReference type="EMBL" id="JAGKSP010000009">
    <property type="protein sequence ID" value="MBP3965233.1"/>
    <property type="molecule type" value="Genomic_DNA"/>
</dbReference>
<accession>A0ABS5CH77</accession>
<organism evidence="3 4">
    <name type="scientific">Paenibacillus lignilyticus</name>
    <dbReference type="NCBI Taxonomy" id="1172615"/>
    <lineage>
        <taxon>Bacteria</taxon>
        <taxon>Bacillati</taxon>
        <taxon>Bacillota</taxon>
        <taxon>Bacilli</taxon>
        <taxon>Bacillales</taxon>
        <taxon>Paenibacillaceae</taxon>
        <taxon>Paenibacillus</taxon>
    </lineage>
</organism>
<evidence type="ECO:0000256" key="1">
    <source>
        <dbReference type="SAM" id="MobiDB-lite"/>
    </source>
</evidence>
<feature type="region of interest" description="Disordered" evidence="1">
    <location>
        <begin position="96"/>
        <end position="126"/>
    </location>
</feature>
<evidence type="ECO:0000256" key="2">
    <source>
        <dbReference type="SAM" id="Phobius"/>
    </source>
</evidence>
<protein>
    <submittedName>
        <fullName evidence="3">Uncharacterized protein</fullName>
    </submittedName>
</protein>
<keyword evidence="4" id="KW-1185">Reference proteome</keyword>
<name>A0ABS5CH77_9BACL</name>
<keyword evidence="2" id="KW-0472">Membrane</keyword>
<evidence type="ECO:0000313" key="3">
    <source>
        <dbReference type="EMBL" id="MBP3965233.1"/>
    </source>
</evidence>
<reference evidence="3 4" key="1">
    <citation type="submission" date="2021-04" db="EMBL/GenBank/DDBJ databases">
        <title>Paenibacillus sp. DLE-14 whole genome sequence.</title>
        <authorList>
            <person name="Ham Y.J."/>
        </authorList>
    </citation>
    <scope>NUCLEOTIDE SEQUENCE [LARGE SCALE GENOMIC DNA]</scope>
    <source>
        <strain evidence="3 4">DLE-14</strain>
    </source>
</reference>
<dbReference type="Proteomes" id="UP000673394">
    <property type="component" value="Unassembled WGS sequence"/>
</dbReference>
<sequence>MVGSWRWNVFLGVGGSLLTLLFSLDSNGMAVTSLRCLYAFLTFFVLGFVFRALVALIMNPRAQALSQLDGDESKGSSVDFATPDQSDELNNLLKNQMDGSLQPDSNQGAIFQPLTPPKLVSTQNREPEELAKAIRHLTGG</sequence>
<feature type="compositionally biased region" description="Polar residues" evidence="1">
    <location>
        <begin position="96"/>
        <end position="109"/>
    </location>
</feature>